<feature type="transmembrane region" description="Helical" evidence="6">
    <location>
        <begin position="153"/>
        <end position="181"/>
    </location>
</feature>
<sequence>MLEEGFKVFTKGPLQTILKKATNKLYKSITAGALVTAFIQSSSLVSVITISFISAGLISLAGGLGLIFGANIGTTATAWLVAGFGLKIKISVLAMPMLVFGVVFSFRKELTLKGIGNVLAGLGFFFLGIHYMKEGFDVFKDYIDLSQYAISGFLGVFVYTGLGIIITTVLQSSSATLALILTALSAGQIEYENALALAIGANVGTTITAVLGSLGSNSAGRRLALAHLIFNVSTGLATIILIYPLARLVNNIAELTDLAVDNYTIKLAIFHTIFNVLGVLLMLPFIKKLERFLMRFFNEKTEVLDVSQPKYLNKAVLKFPGSAITSLLLESKYLYKKSIFKIVAHALNIHISDIKSKEKLNSIINRSNEDFEIDIEGLYYSKVKTIYGEIIKYASLVQSELNLSPKQIEAVTEIKIANRKMVEIIKDARELNKNITVVLNTENIHLQNEYDAYRKKLTKVLRVIYLFRTDNGNNESKYALKLKELKAEAKANTRQSNKSIDRLIRKDLVSAEQASSLFNDYTNVNDMIKKLINVAELLYGKIDSILEENEGDKKNT</sequence>
<evidence type="ECO:0000256" key="2">
    <source>
        <dbReference type="ARBA" id="ARBA00022475"/>
    </source>
</evidence>
<dbReference type="PANTHER" id="PTHR10010:SF46">
    <property type="entry name" value="SODIUM-DEPENDENT PHOSPHATE TRANSPORT PROTEIN 2B"/>
    <property type="match status" value="1"/>
</dbReference>
<reference evidence="7" key="2">
    <citation type="submission" date="2020-09" db="EMBL/GenBank/DDBJ databases">
        <authorList>
            <person name="Sun Q."/>
            <person name="Kim S."/>
        </authorList>
    </citation>
    <scope>NUCLEOTIDE SEQUENCE</scope>
    <source>
        <strain evidence="7">KCTC 12710</strain>
    </source>
</reference>
<dbReference type="Pfam" id="PF02690">
    <property type="entry name" value="Na_Pi_cotrans"/>
    <property type="match status" value="2"/>
</dbReference>
<feature type="transmembrane region" description="Helical" evidence="6">
    <location>
        <begin position="193"/>
        <end position="211"/>
    </location>
</feature>
<protein>
    <recommendedName>
        <fullName evidence="9">Na/Pi cotransporter family protein</fullName>
    </recommendedName>
</protein>
<evidence type="ECO:0000313" key="8">
    <source>
        <dbReference type="Proteomes" id="UP000636004"/>
    </source>
</evidence>
<name>A0A918VBG4_9FLAO</name>
<evidence type="ECO:0000313" key="7">
    <source>
        <dbReference type="EMBL" id="GGZ88866.1"/>
    </source>
</evidence>
<dbReference type="NCBIfam" id="NF037997">
    <property type="entry name" value="Na_Pi_symport"/>
    <property type="match status" value="1"/>
</dbReference>
<dbReference type="GO" id="GO:0005886">
    <property type="term" value="C:plasma membrane"/>
    <property type="evidence" value="ECO:0007669"/>
    <property type="project" value="UniProtKB-SubCell"/>
</dbReference>
<keyword evidence="8" id="KW-1185">Reference proteome</keyword>
<dbReference type="PANTHER" id="PTHR10010">
    <property type="entry name" value="SOLUTE CARRIER FAMILY 34 SODIUM PHOSPHATE , MEMBER 2-RELATED"/>
    <property type="match status" value="1"/>
</dbReference>
<dbReference type="EMBL" id="BMWZ01000007">
    <property type="protein sequence ID" value="GGZ88866.1"/>
    <property type="molecule type" value="Genomic_DNA"/>
</dbReference>
<keyword evidence="5 6" id="KW-0472">Membrane</keyword>
<keyword evidence="2" id="KW-1003">Cell membrane</keyword>
<evidence type="ECO:0000256" key="4">
    <source>
        <dbReference type="ARBA" id="ARBA00022989"/>
    </source>
</evidence>
<evidence type="ECO:0000256" key="6">
    <source>
        <dbReference type="SAM" id="Phobius"/>
    </source>
</evidence>
<evidence type="ECO:0000256" key="5">
    <source>
        <dbReference type="ARBA" id="ARBA00023136"/>
    </source>
</evidence>
<dbReference type="GO" id="GO:0005436">
    <property type="term" value="F:sodium:phosphate symporter activity"/>
    <property type="evidence" value="ECO:0007669"/>
    <property type="project" value="InterPro"/>
</dbReference>
<evidence type="ECO:0008006" key="9">
    <source>
        <dbReference type="Google" id="ProtNLM"/>
    </source>
</evidence>
<keyword evidence="3 6" id="KW-0812">Transmembrane</keyword>
<organism evidence="7 8">
    <name type="scientific">Algibacter mikhailovii</name>
    <dbReference type="NCBI Taxonomy" id="425498"/>
    <lineage>
        <taxon>Bacteria</taxon>
        <taxon>Pseudomonadati</taxon>
        <taxon>Bacteroidota</taxon>
        <taxon>Flavobacteriia</taxon>
        <taxon>Flavobacteriales</taxon>
        <taxon>Flavobacteriaceae</taxon>
        <taxon>Algibacter</taxon>
    </lineage>
</organism>
<comment type="caution">
    <text evidence="7">The sequence shown here is derived from an EMBL/GenBank/DDBJ whole genome shotgun (WGS) entry which is preliminary data.</text>
</comment>
<dbReference type="Proteomes" id="UP000636004">
    <property type="component" value="Unassembled WGS sequence"/>
</dbReference>
<comment type="subcellular location">
    <subcellularLocation>
        <location evidence="1">Cell membrane</location>
        <topology evidence="1">Multi-pass membrane protein</topology>
    </subcellularLocation>
</comment>
<evidence type="ECO:0000256" key="1">
    <source>
        <dbReference type="ARBA" id="ARBA00004651"/>
    </source>
</evidence>
<feature type="transmembrane region" description="Helical" evidence="6">
    <location>
        <begin position="263"/>
        <end position="286"/>
    </location>
</feature>
<dbReference type="GO" id="GO:0044341">
    <property type="term" value="P:sodium-dependent phosphate transport"/>
    <property type="evidence" value="ECO:0007669"/>
    <property type="project" value="InterPro"/>
</dbReference>
<gene>
    <name evidence="7" type="ORF">GCM10007028_28730</name>
</gene>
<accession>A0A918VBG4</accession>
<feature type="transmembrane region" description="Helical" evidence="6">
    <location>
        <begin position="223"/>
        <end position="243"/>
    </location>
</feature>
<proteinExistence type="predicted"/>
<dbReference type="AlphaFoldDB" id="A0A918VBG4"/>
<keyword evidence="4 6" id="KW-1133">Transmembrane helix</keyword>
<reference evidence="7" key="1">
    <citation type="journal article" date="2014" name="Int. J. Syst. Evol. Microbiol.">
        <title>Complete genome sequence of Corynebacterium casei LMG S-19264T (=DSM 44701T), isolated from a smear-ripened cheese.</title>
        <authorList>
            <consortium name="US DOE Joint Genome Institute (JGI-PGF)"/>
            <person name="Walter F."/>
            <person name="Albersmeier A."/>
            <person name="Kalinowski J."/>
            <person name="Ruckert C."/>
        </authorList>
    </citation>
    <scope>NUCLEOTIDE SEQUENCE</scope>
    <source>
        <strain evidence="7">KCTC 12710</strain>
    </source>
</reference>
<evidence type="ECO:0000256" key="3">
    <source>
        <dbReference type="ARBA" id="ARBA00022692"/>
    </source>
</evidence>
<feature type="transmembrane region" description="Helical" evidence="6">
    <location>
        <begin position="88"/>
        <end position="106"/>
    </location>
</feature>
<dbReference type="InterPro" id="IPR003841">
    <property type="entry name" value="Na/Pi_transpt"/>
</dbReference>
<feature type="transmembrane region" description="Helical" evidence="6">
    <location>
        <begin position="112"/>
        <end position="132"/>
    </location>
</feature>